<reference evidence="3 4" key="1">
    <citation type="journal article" date="2012" name="J. Bacteriol.">
        <title>Complete Genome Sequence of Leptospirillum ferrooxidans Strain C2-3, Isolated from a Fresh Volcanic Ash Deposit on the Island of Miyake, Japan.</title>
        <authorList>
            <person name="Fujimura R."/>
            <person name="Sato Y."/>
            <person name="Nishizawa T."/>
            <person name="Oshima K."/>
            <person name="Kim S.-W."/>
            <person name="Hattori M."/>
            <person name="Kamijo T."/>
            <person name="Ohta H."/>
        </authorList>
    </citation>
    <scope>NUCLEOTIDE SEQUENCE [LARGE SCALE GENOMIC DNA]</scope>
    <source>
        <strain evidence="3 4">C2-3</strain>
    </source>
</reference>
<organism evidence="3 4">
    <name type="scientific">Leptospirillum ferrooxidans (strain C2-3)</name>
    <dbReference type="NCBI Taxonomy" id="1162668"/>
    <lineage>
        <taxon>Bacteria</taxon>
        <taxon>Pseudomonadati</taxon>
        <taxon>Nitrospirota</taxon>
        <taxon>Nitrospiria</taxon>
        <taxon>Nitrospirales</taxon>
        <taxon>Nitrospiraceae</taxon>
        <taxon>Leptospirillum</taxon>
    </lineage>
</organism>
<dbReference type="EMBL" id="AP012342">
    <property type="protein sequence ID" value="BAM05965.1"/>
    <property type="molecule type" value="Genomic_DNA"/>
</dbReference>
<protein>
    <submittedName>
        <fullName evidence="3">Uncharacterized protein</fullName>
    </submittedName>
</protein>
<accession>I0IL16</accession>
<feature type="region of interest" description="Disordered" evidence="2">
    <location>
        <begin position="275"/>
        <end position="298"/>
    </location>
</feature>
<dbReference type="PATRIC" id="fig|1162668.3.peg.281"/>
<keyword evidence="4" id="KW-1185">Reference proteome</keyword>
<feature type="compositionally biased region" description="Polar residues" evidence="2">
    <location>
        <begin position="280"/>
        <end position="292"/>
    </location>
</feature>
<proteinExistence type="predicted"/>
<dbReference type="InterPro" id="IPR011990">
    <property type="entry name" value="TPR-like_helical_dom_sf"/>
</dbReference>
<evidence type="ECO:0000313" key="3">
    <source>
        <dbReference type="EMBL" id="BAM05965.1"/>
    </source>
</evidence>
<dbReference type="PROSITE" id="PS50005">
    <property type="entry name" value="TPR"/>
    <property type="match status" value="2"/>
</dbReference>
<dbReference type="OrthoDB" id="9879589at2"/>
<gene>
    <name evidence="3" type="ordered locus">LFE_0243</name>
</gene>
<dbReference type="Gene3D" id="1.25.40.10">
    <property type="entry name" value="Tetratricopeptide repeat domain"/>
    <property type="match status" value="1"/>
</dbReference>
<evidence type="ECO:0000256" key="1">
    <source>
        <dbReference type="PROSITE-ProRule" id="PRU00339"/>
    </source>
</evidence>
<dbReference type="AlphaFoldDB" id="I0IL16"/>
<dbReference type="HOGENOM" id="CLU_933161_0_0_0"/>
<dbReference type="Proteomes" id="UP000007382">
    <property type="component" value="Chromosome"/>
</dbReference>
<evidence type="ECO:0000313" key="4">
    <source>
        <dbReference type="Proteomes" id="UP000007382"/>
    </source>
</evidence>
<keyword evidence="1" id="KW-0802">TPR repeat</keyword>
<name>I0IL16_LEPFC</name>
<dbReference type="SMART" id="SM00028">
    <property type="entry name" value="TPR"/>
    <property type="match status" value="3"/>
</dbReference>
<dbReference type="KEGG" id="lfc:LFE_0243"/>
<feature type="repeat" description="TPR" evidence="1">
    <location>
        <begin position="184"/>
        <end position="217"/>
    </location>
</feature>
<dbReference type="SUPFAM" id="SSF48452">
    <property type="entry name" value="TPR-like"/>
    <property type="match status" value="1"/>
</dbReference>
<dbReference type="InterPro" id="IPR019734">
    <property type="entry name" value="TPR_rpt"/>
</dbReference>
<reference evidence="4" key="2">
    <citation type="submission" date="2012-03" db="EMBL/GenBank/DDBJ databases">
        <title>The complete genome sequence of the pioneer microbe on fresh volcanic deposit, Leptospirillum ferrooxidans strain C2-3.</title>
        <authorList>
            <person name="Fujimura R."/>
            <person name="Sato Y."/>
            <person name="Nishizawa T."/>
            <person name="Nanba K."/>
            <person name="Oshima K."/>
            <person name="Hattori M."/>
            <person name="Kamijo T."/>
            <person name="Ohta H."/>
        </authorList>
    </citation>
    <scope>NUCLEOTIDE SEQUENCE [LARGE SCALE GENOMIC DNA]</scope>
    <source>
        <strain evidence="4">C2-3</strain>
    </source>
</reference>
<dbReference type="STRING" id="1162668.LFE_0243"/>
<feature type="repeat" description="TPR" evidence="1">
    <location>
        <begin position="231"/>
        <end position="264"/>
    </location>
</feature>
<evidence type="ECO:0000256" key="2">
    <source>
        <dbReference type="SAM" id="MobiDB-lite"/>
    </source>
</evidence>
<sequence length="298" mass="33941">MMDWCDLDKGKRLVSVFGMFLLGGSLFFPGCMMAQPEKNNALVVQNNARFLHAYKDARVDLSQNQFSKAEAIDQAWKKYPYLTATNQHLLLGLDHQIGRDEAIYRMGEARQLERVGHLNEALSKVSQAARLDPSWVIPKRARRHLLILIEVQNQMGRQWESLSARLLLLRKEGPANPELDRTLSWAYRHLAQTRLSSNHLPGAYRSVKRALLLDPSDNDAIELKKRILEQVNTHIAHGEAYFRNNQIRKAVQSFREALLIRPSDPRAQKDLDMALEAQALGNNSRHPSSSPQSPAPRL</sequence>
<dbReference type="eggNOG" id="COG0457">
    <property type="taxonomic scope" value="Bacteria"/>
</dbReference>